<organism evidence="2">
    <name type="scientific">uncultured Caudovirales phage</name>
    <dbReference type="NCBI Taxonomy" id="2100421"/>
    <lineage>
        <taxon>Viruses</taxon>
        <taxon>Duplodnaviria</taxon>
        <taxon>Heunggongvirae</taxon>
        <taxon>Uroviricota</taxon>
        <taxon>Caudoviricetes</taxon>
        <taxon>Peduoviridae</taxon>
        <taxon>Maltschvirus</taxon>
        <taxon>Maltschvirus maltsch</taxon>
    </lineage>
</organism>
<keyword evidence="1" id="KW-0812">Transmembrane</keyword>
<sequence length="74" mass="8299">MDSVTHQQIYDRLVTVEGKVDEIDKNTKVLVDGFKALQGAFTVLEWLAKAAKPILWIIGGVSAVVLFWDQLLKK</sequence>
<feature type="transmembrane region" description="Helical" evidence="1">
    <location>
        <begin position="54"/>
        <end position="72"/>
    </location>
</feature>
<proteinExistence type="predicted"/>
<keyword evidence="1" id="KW-1133">Transmembrane helix</keyword>
<reference evidence="2" key="1">
    <citation type="submission" date="2020-05" db="EMBL/GenBank/DDBJ databases">
        <authorList>
            <person name="Chiriac C."/>
            <person name="Salcher M."/>
            <person name="Ghai R."/>
            <person name="Kavagutti S V."/>
        </authorList>
    </citation>
    <scope>NUCLEOTIDE SEQUENCE</scope>
</reference>
<protein>
    <submittedName>
        <fullName evidence="2">Uncharacterized protein</fullName>
    </submittedName>
</protein>
<evidence type="ECO:0000313" key="2">
    <source>
        <dbReference type="EMBL" id="CAB4175768.1"/>
    </source>
</evidence>
<name>A0A6J5Q2R6_9CAUD</name>
<dbReference type="EMBL" id="LR796927">
    <property type="protein sequence ID" value="CAB4175768.1"/>
    <property type="molecule type" value="Genomic_DNA"/>
</dbReference>
<gene>
    <name evidence="2" type="ORF">UFOVP996_7</name>
</gene>
<accession>A0A6J5Q2R6</accession>
<keyword evidence="1" id="KW-0472">Membrane</keyword>
<evidence type="ECO:0000256" key="1">
    <source>
        <dbReference type="SAM" id="Phobius"/>
    </source>
</evidence>